<evidence type="ECO:0000313" key="1">
    <source>
        <dbReference type="EMBL" id="KAG5659363.1"/>
    </source>
</evidence>
<proteinExistence type="predicted"/>
<comment type="caution">
    <text evidence="1">The sequence shown here is derived from an EMBL/GenBank/DDBJ whole genome shotgun (WGS) entry which is preliminary data.</text>
</comment>
<reference evidence="1" key="1">
    <citation type="submission" date="2021-04" db="EMBL/GenBank/DDBJ databases">
        <title>Draft genome of Fusarium avenaceum strain F156N33, isolated from an atmospheric sample in Virginia.</title>
        <authorList>
            <person name="Yang S."/>
            <person name="Vinatzer B.A."/>
            <person name="Coleman J."/>
        </authorList>
    </citation>
    <scope>NUCLEOTIDE SEQUENCE</scope>
    <source>
        <strain evidence="1">F156N33</strain>
    </source>
</reference>
<name>A0A9P7GZZ8_9HYPO</name>
<evidence type="ECO:0000313" key="2">
    <source>
        <dbReference type="Proteomes" id="UP000782241"/>
    </source>
</evidence>
<keyword evidence="2" id="KW-1185">Reference proteome</keyword>
<dbReference type="Proteomes" id="UP000782241">
    <property type="component" value="Unassembled WGS sequence"/>
</dbReference>
<organism evidence="1 2">
    <name type="scientific">Fusarium avenaceum</name>
    <dbReference type="NCBI Taxonomy" id="40199"/>
    <lineage>
        <taxon>Eukaryota</taxon>
        <taxon>Fungi</taxon>
        <taxon>Dikarya</taxon>
        <taxon>Ascomycota</taxon>
        <taxon>Pezizomycotina</taxon>
        <taxon>Sordariomycetes</taxon>
        <taxon>Hypocreomycetidae</taxon>
        <taxon>Hypocreales</taxon>
        <taxon>Nectriaceae</taxon>
        <taxon>Fusarium</taxon>
        <taxon>Fusarium tricinctum species complex</taxon>
    </lineage>
</organism>
<protein>
    <submittedName>
        <fullName evidence="1">Uncharacterized protein</fullName>
    </submittedName>
</protein>
<sequence length="117" mass="12151">MLGEWDNAADASLAERTVEPGGHLVPLSLCLAADTALAADYITSDSRDIFAACSEAGRSSQGLFAYMAAAGLTDESAKVGVAHSGLEMLGSKVRLARVFSLQEIQGAGEKDSTEETE</sequence>
<dbReference type="EMBL" id="JAGPUO010000012">
    <property type="protein sequence ID" value="KAG5659363.1"/>
    <property type="molecule type" value="Genomic_DNA"/>
</dbReference>
<dbReference type="AlphaFoldDB" id="A0A9P7GZZ8"/>
<accession>A0A9P7GZZ8</accession>
<gene>
    <name evidence="1" type="ORF">KAF25_000565</name>
</gene>